<name>A0A0G1MYG8_9BACT</name>
<dbReference type="EMBL" id="LCJW01000021">
    <property type="protein sequence ID" value="KKT85832.1"/>
    <property type="molecule type" value="Genomic_DNA"/>
</dbReference>
<evidence type="ECO:0000313" key="2">
    <source>
        <dbReference type="Proteomes" id="UP000034797"/>
    </source>
</evidence>
<sequence length="45" mass="4822">MSLGQNEQVSRRDFLKLSASGVLGLALSRLGVDGALARESSYRLV</sequence>
<proteinExistence type="predicted"/>
<protein>
    <recommendedName>
        <fullName evidence="3">Twin-arginine translocation signal domain-containing protein</fullName>
    </recommendedName>
</protein>
<dbReference type="Proteomes" id="UP000034797">
    <property type="component" value="Unassembled WGS sequence"/>
</dbReference>
<organism evidence="1 2">
    <name type="scientific">Candidatus Collierbacteria bacterium GW2011_GWA2_44_99</name>
    <dbReference type="NCBI Taxonomy" id="1618380"/>
    <lineage>
        <taxon>Bacteria</taxon>
        <taxon>Candidatus Collieribacteriota</taxon>
    </lineage>
</organism>
<dbReference type="NCBIfam" id="TIGR01409">
    <property type="entry name" value="TAT_signal_seq"/>
    <property type="match status" value="1"/>
</dbReference>
<accession>A0A0G1MYG8</accession>
<feature type="non-terminal residue" evidence="1">
    <location>
        <position position="45"/>
    </location>
</feature>
<dbReference type="InterPro" id="IPR019546">
    <property type="entry name" value="TAT_signal_bac_arc"/>
</dbReference>
<evidence type="ECO:0008006" key="3">
    <source>
        <dbReference type="Google" id="ProtNLM"/>
    </source>
</evidence>
<gene>
    <name evidence="1" type="ORF">UW84_C0021G0001</name>
</gene>
<dbReference type="PROSITE" id="PS51318">
    <property type="entry name" value="TAT"/>
    <property type="match status" value="1"/>
</dbReference>
<reference evidence="1 2" key="1">
    <citation type="journal article" date="2015" name="Nature">
        <title>rRNA introns, odd ribosomes, and small enigmatic genomes across a large radiation of phyla.</title>
        <authorList>
            <person name="Brown C.T."/>
            <person name="Hug L.A."/>
            <person name="Thomas B.C."/>
            <person name="Sharon I."/>
            <person name="Castelle C.J."/>
            <person name="Singh A."/>
            <person name="Wilkins M.J."/>
            <person name="Williams K.H."/>
            <person name="Banfield J.F."/>
        </authorList>
    </citation>
    <scope>NUCLEOTIDE SEQUENCE [LARGE SCALE GENOMIC DNA]</scope>
</reference>
<dbReference type="AlphaFoldDB" id="A0A0G1MYG8"/>
<evidence type="ECO:0000313" key="1">
    <source>
        <dbReference type="EMBL" id="KKT85832.1"/>
    </source>
</evidence>
<dbReference type="Pfam" id="PF10518">
    <property type="entry name" value="TAT_signal"/>
    <property type="match status" value="1"/>
</dbReference>
<dbReference type="InterPro" id="IPR006311">
    <property type="entry name" value="TAT_signal"/>
</dbReference>
<comment type="caution">
    <text evidence="1">The sequence shown here is derived from an EMBL/GenBank/DDBJ whole genome shotgun (WGS) entry which is preliminary data.</text>
</comment>